<dbReference type="Pfam" id="PF00624">
    <property type="entry name" value="Flocculin"/>
    <property type="match status" value="2"/>
</dbReference>
<feature type="non-terminal residue" evidence="2">
    <location>
        <position position="1"/>
    </location>
</feature>
<organism evidence="3">
    <name type="scientific">Vanderwaltozyma polyspora (strain ATCC 22028 / DSM 70294 / BCRC 21397 / CBS 2163 / NBRC 10782 / NRRL Y-8283 / UCD 57-17)</name>
    <name type="common">Kluyveromyces polysporus</name>
    <dbReference type="NCBI Taxonomy" id="436907"/>
    <lineage>
        <taxon>Eukaryota</taxon>
        <taxon>Fungi</taxon>
        <taxon>Dikarya</taxon>
        <taxon>Ascomycota</taxon>
        <taxon>Saccharomycotina</taxon>
        <taxon>Saccharomycetes</taxon>
        <taxon>Saccharomycetales</taxon>
        <taxon>Saccharomycetaceae</taxon>
        <taxon>Vanderwaltozyma</taxon>
    </lineage>
</organism>
<feature type="compositionally biased region" description="Polar residues" evidence="1">
    <location>
        <begin position="165"/>
        <end position="175"/>
    </location>
</feature>
<dbReference type="GeneID" id="5543137"/>
<evidence type="ECO:0000313" key="2">
    <source>
        <dbReference type="EMBL" id="EDO15087.1"/>
    </source>
</evidence>
<gene>
    <name evidence="2" type="ORF">Kpol_416p2</name>
</gene>
<dbReference type="PhylomeDB" id="A7TRL4"/>
<dbReference type="Proteomes" id="UP000000267">
    <property type="component" value="Unassembled WGS sequence"/>
</dbReference>
<dbReference type="GO" id="GO:0000128">
    <property type="term" value="P:flocculation"/>
    <property type="evidence" value="ECO:0007669"/>
    <property type="project" value="InterPro"/>
</dbReference>
<evidence type="ECO:0000313" key="3">
    <source>
        <dbReference type="Proteomes" id="UP000000267"/>
    </source>
</evidence>
<dbReference type="InterPro" id="IPR001389">
    <property type="entry name" value="Flocculin"/>
</dbReference>
<name>A7TRL4_VANPO</name>
<keyword evidence="3" id="KW-1185">Reference proteome</keyword>
<sequence>ELPIQTSSEVETPIYTTTTSTTFWTGSYDTIFSTITTTVTGTDNLVTTETIYIVETPIRATSTTTSDYWSNSFFSTTAVETRTFTGTDDYETTETIYQVFIPVFVTTTTIYTDFPDGRIYDMENPTYSTGMIITTDEDGAPRAVCVYYVYVNGKLKAFNGEDTSKFSNSTENTETNHGDSIIV</sequence>
<protein>
    <submittedName>
        <fullName evidence="2">Uncharacterized protein</fullName>
    </submittedName>
</protein>
<proteinExistence type="predicted"/>
<dbReference type="HOGENOM" id="CLU_1478538_0_0_1"/>
<reference evidence="2 3" key="1">
    <citation type="journal article" date="2007" name="Proc. Natl. Acad. Sci. U.S.A.">
        <title>Independent sorting-out of thousands of duplicated gene pairs in two yeast species descended from a whole-genome duplication.</title>
        <authorList>
            <person name="Scannell D.R."/>
            <person name="Frank A.C."/>
            <person name="Conant G.C."/>
            <person name="Byrne K.P."/>
            <person name="Woolfit M."/>
            <person name="Wolfe K.H."/>
        </authorList>
    </citation>
    <scope>NUCLEOTIDE SEQUENCE [LARGE SCALE GENOMIC DNA]</scope>
    <source>
        <strain evidence="3">ATCC 22028 / DSM 70294 / BCRC 21397 / CBS 2163 / NBRC 10782 / NRRL Y-8283 / UCD 57-17</strain>
    </source>
</reference>
<feature type="region of interest" description="Disordered" evidence="1">
    <location>
        <begin position="163"/>
        <end position="183"/>
    </location>
</feature>
<evidence type="ECO:0000256" key="1">
    <source>
        <dbReference type="SAM" id="MobiDB-lite"/>
    </source>
</evidence>
<accession>A7TRL4</accession>
<dbReference type="EMBL" id="DS480482">
    <property type="protein sequence ID" value="EDO15087.1"/>
    <property type="molecule type" value="Genomic_DNA"/>
</dbReference>
<dbReference type="InParanoid" id="A7TRL4"/>
<dbReference type="KEGG" id="vpo:Kpol_416p2"/>
<dbReference type="AlphaFoldDB" id="A7TRL4"/>
<dbReference type="RefSeq" id="XP_001642945.1">
    <property type="nucleotide sequence ID" value="XM_001642895.1"/>
</dbReference>